<comment type="pathway">
    <text evidence="3 16">Amino-acid biosynthesis; L-methionine biosynthesis via de novo pathway; L-homoserine from L-aspartate: step 1/3.</text>
</comment>
<keyword evidence="7 15" id="KW-0808">Transferase</keyword>
<comment type="similarity">
    <text evidence="5 15">Belongs to the aspartokinase family.</text>
</comment>
<keyword evidence="19" id="KW-1185">Reference proteome</keyword>
<evidence type="ECO:0000313" key="18">
    <source>
        <dbReference type="EMBL" id="SHK21425.1"/>
    </source>
</evidence>
<comment type="pathway">
    <text evidence="2 16">Amino-acid biosynthesis; L-lysine biosynthesis via DAP pathway; (S)-tetrahydrodipicolinate from L-aspartate: step 1/4.</text>
</comment>
<dbReference type="GO" id="GO:0005524">
    <property type="term" value="F:ATP binding"/>
    <property type="evidence" value="ECO:0007669"/>
    <property type="project" value="UniProtKB-KW"/>
</dbReference>
<dbReference type="InterPro" id="IPR041740">
    <property type="entry name" value="AKii-LysC-BS"/>
</dbReference>
<dbReference type="GO" id="GO:0004072">
    <property type="term" value="F:aspartate kinase activity"/>
    <property type="evidence" value="ECO:0007669"/>
    <property type="project" value="UniProtKB-EC"/>
</dbReference>
<dbReference type="NCBIfam" id="NF005154">
    <property type="entry name" value="PRK06635.1-2"/>
    <property type="match status" value="1"/>
</dbReference>
<name>A0A1M6QMM7_9CLOT</name>
<evidence type="ECO:0000256" key="14">
    <source>
        <dbReference type="PIRSR" id="PIRSR000726-1"/>
    </source>
</evidence>
<dbReference type="InterPro" id="IPR018042">
    <property type="entry name" value="Aspartate_kinase_CS"/>
</dbReference>
<dbReference type="STRING" id="1121331.SAMN02745248_02060"/>
<feature type="binding site" evidence="14">
    <location>
        <position position="97"/>
    </location>
    <ligand>
        <name>substrate</name>
    </ligand>
</feature>
<dbReference type="CDD" id="cd04923">
    <property type="entry name" value="ACT_AK-LysC-DapG-like_2"/>
    <property type="match status" value="1"/>
</dbReference>
<dbReference type="EMBL" id="FRAD01000017">
    <property type="protein sequence ID" value="SHK21425.1"/>
    <property type="molecule type" value="Genomic_DNA"/>
</dbReference>
<dbReference type="GO" id="GO:0005829">
    <property type="term" value="C:cytosol"/>
    <property type="evidence" value="ECO:0007669"/>
    <property type="project" value="TreeGrafter"/>
</dbReference>
<dbReference type="NCBIfam" id="NF005155">
    <property type="entry name" value="PRK06635.1-4"/>
    <property type="match status" value="1"/>
</dbReference>
<accession>A0A1M6QMM7</accession>
<feature type="binding site" evidence="14">
    <location>
        <position position="201"/>
    </location>
    <ligand>
        <name>ATP</name>
        <dbReference type="ChEBI" id="CHEBI:30616"/>
    </ligand>
</feature>
<evidence type="ECO:0000256" key="4">
    <source>
        <dbReference type="ARBA" id="ARBA00005139"/>
    </source>
</evidence>
<dbReference type="InterPro" id="IPR045865">
    <property type="entry name" value="ACT-like_dom_sf"/>
</dbReference>
<keyword evidence="10 14" id="KW-0067">ATP-binding</keyword>
<dbReference type="Pfam" id="PF00696">
    <property type="entry name" value="AA_kinase"/>
    <property type="match status" value="1"/>
</dbReference>
<dbReference type="InterPro" id="IPR054352">
    <property type="entry name" value="ACT_Aspartokinase"/>
</dbReference>
<dbReference type="SUPFAM" id="SSF55021">
    <property type="entry name" value="ACT-like"/>
    <property type="match status" value="2"/>
</dbReference>
<evidence type="ECO:0000256" key="6">
    <source>
        <dbReference type="ARBA" id="ARBA00022605"/>
    </source>
</evidence>
<sequence length="420" mass="46109">MASFLFLTGVSSSDELGRNGRMHMNIIVQKYGGSSVATTEKIKNIAKKVVGKASQGNVMVIVLSAMGKTTNHLIQLSEEVSSKPDKRELDQLLSTGEIVSISLLAMAIKELGYDAVSYTGYQISIETTDTHGEGSIKDINSKKIMEELKQGKIVIIAGFQGMNSVGDMTTLGRGGSDTTAVALACKLHAKCEIYTDVDGIYSTDPRKYDLARKLDYISYEEMMELSCLGAKVMHARSVELASKYNIPIYVGLSTENQGGTYIMNNEDMELKTVTGMATNNDDIVIHIKDIEGNINIISKLFNIIAENNISIDMISQTAPVNKMVSVSFTIPMIKKSQCMDLLTKYVQENQINVEENITKFSVVGLGMRNATGVAAKVFRLFDENHIEVKMITTSEIRITCAINRSDEEKAVSIIAQEFNL</sequence>
<organism evidence="18 19">
    <name type="scientific">Hathewaya proteolytica DSM 3090</name>
    <dbReference type="NCBI Taxonomy" id="1121331"/>
    <lineage>
        <taxon>Bacteria</taxon>
        <taxon>Bacillati</taxon>
        <taxon>Bacillota</taxon>
        <taxon>Clostridia</taxon>
        <taxon>Eubacteriales</taxon>
        <taxon>Clostridiaceae</taxon>
        <taxon>Hathewaya</taxon>
    </lineage>
</organism>
<feature type="binding site" evidence="14">
    <location>
        <begin position="195"/>
        <end position="196"/>
    </location>
    <ligand>
        <name>ATP</name>
        <dbReference type="ChEBI" id="CHEBI:30616"/>
    </ligand>
</feature>
<evidence type="ECO:0000256" key="15">
    <source>
        <dbReference type="RuleBase" id="RU003448"/>
    </source>
</evidence>
<evidence type="ECO:0000256" key="5">
    <source>
        <dbReference type="ARBA" id="ARBA00010122"/>
    </source>
</evidence>
<evidence type="ECO:0000256" key="3">
    <source>
        <dbReference type="ARBA" id="ARBA00004986"/>
    </source>
</evidence>
<feature type="domain" description="ACT" evidence="17">
    <location>
        <begin position="362"/>
        <end position="420"/>
    </location>
</feature>
<keyword evidence="12" id="KW-0457">Lysine biosynthesis</keyword>
<evidence type="ECO:0000256" key="10">
    <source>
        <dbReference type="ARBA" id="ARBA00022840"/>
    </source>
</evidence>
<dbReference type="UniPathway" id="UPA00051">
    <property type="reaction ID" value="UER00462"/>
</dbReference>
<comment type="catalytic activity">
    <reaction evidence="13 15">
        <text>L-aspartate + ATP = 4-phospho-L-aspartate + ADP</text>
        <dbReference type="Rhea" id="RHEA:23776"/>
        <dbReference type="ChEBI" id="CHEBI:29991"/>
        <dbReference type="ChEBI" id="CHEBI:30616"/>
        <dbReference type="ChEBI" id="CHEBI:57535"/>
        <dbReference type="ChEBI" id="CHEBI:456216"/>
        <dbReference type="EC" id="2.7.2.4"/>
    </reaction>
</comment>
<keyword evidence="6 16" id="KW-0028">Amino-acid biosynthesis</keyword>
<feature type="binding site" evidence="14">
    <location>
        <position position="206"/>
    </location>
    <ligand>
        <name>ATP</name>
        <dbReference type="ChEBI" id="CHEBI:30616"/>
    </ligand>
</feature>
<protein>
    <recommendedName>
        <fullName evidence="15">Aspartokinase</fullName>
        <ecNumber evidence="15">2.7.2.4</ecNumber>
    </recommendedName>
</protein>
<dbReference type="InterPro" id="IPR002912">
    <property type="entry name" value="ACT_dom"/>
</dbReference>
<evidence type="ECO:0000256" key="12">
    <source>
        <dbReference type="ARBA" id="ARBA00023154"/>
    </source>
</evidence>
<dbReference type="AlphaFoldDB" id="A0A1M6QMM7"/>
<dbReference type="PANTHER" id="PTHR21499">
    <property type="entry name" value="ASPARTATE KINASE"/>
    <property type="match status" value="1"/>
</dbReference>
<feature type="binding site" evidence="14">
    <location>
        <begin position="231"/>
        <end position="232"/>
    </location>
    <ligand>
        <name>ATP</name>
        <dbReference type="ChEBI" id="CHEBI:30616"/>
    </ligand>
</feature>
<dbReference type="GO" id="GO:0019877">
    <property type="term" value="P:diaminopimelate biosynthetic process"/>
    <property type="evidence" value="ECO:0007669"/>
    <property type="project" value="UniProtKB-KW"/>
</dbReference>
<dbReference type="PROSITE" id="PS51671">
    <property type="entry name" value="ACT"/>
    <property type="match status" value="1"/>
</dbReference>
<dbReference type="GO" id="GO:0009088">
    <property type="term" value="P:threonine biosynthetic process"/>
    <property type="evidence" value="ECO:0007669"/>
    <property type="project" value="UniProtKB-UniPathway"/>
</dbReference>
<keyword evidence="11" id="KW-0220">Diaminopimelate biosynthesis</keyword>
<dbReference type="UniPathway" id="UPA00034">
    <property type="reaction ID" value="UER00015"/>
</dbReference>
<keyword evidence="9 15" id="KW-0418">Kinase</keyword>
<evidence type="ECO:0000256" key="1">
    <source>
        <dbReference type="ARBA" id="ARBA00003121"/>
    </source>
</evidence>
<evidence type="ECO:0000256" key="11">
    <source>
        <dbReference type="ARBA" id="ARBA00022915"/>
    </source>
</evidence>
<dbReference type="NCBIfam" id="TIGR00657">
    <property type="entry name" value="asp_kinases"/>
    <property type="match status" value="1"/>
</dbReference>
<dbReference type="InterPro" id="IPR001048">
    <property type="entry name" value="Asp/Glu/Uridylate_kinase"/>
</dbReference>
<comment type="pathway">
    <text evidence="4 16">Amino-acid biosynthesis; L-threonine biosynthesis; L-threonine from L-aspartate: step 1/5.</text>
</comment>
<dbReference type="InterPro" id="IPR001341">
    <property type="entry name" value="Asp_kinase"/>
</dbReference>
<evidence type="ECO:0000256" key="8">
    <source>
        <dbReference type="ARBA" id="ARBA00022741"/>
    </source>
</evidence>
<dbReference type="UniPathway" id="UPA00050">
    <property type="reaction ID" value="UER00461"/>
</dbReference>
<evidence type="ECO:0000256" key="9">
    <source>
        <dbReference type="ARBA" id="ARBA00022777"/>
    </source>
</evidence>
<dbReference type="CDD" id="cd04261">
    <property type="entry name" value="AAK_AKii-LysC-BS"/>
    <property type="match status" value="1"/>
</dbReference>
<dbReference type="GO" id="GO:0009089">
    <property type="term" value="P:lysine biosynthetic process via diaminopimelate"/>
    <property type="evidence" value="ECO:0007669"/>
    <property type="project" value="UniProtKB-UniPathway"/>
</dbReference>
<dbReference type="EC" id="2.7.2.4" evidence="15"/>
<evidence type="ECO:0000256" key="16">
    <source>
        <dbReference type="RuleBase" id="RU004249"/>
    </source>
</evidence>
<dbReference type="InterPro" id="IPR036393">
    <property type="entry name" value="AceGlu_kinase-like_sf"/>
</dbReference>
<dbReference type="FunFam" id="3.40.1160.10:FF:000002">
    <property type="entry name" value="Aspartokinase"/>
    <property type="match status" value="1"/>
</dbReference>
<evidence type="ECO:0000256" key="7">
    <source>
        <dbReference type="ARBA" id="ARBA00022679"/>
    </source>
</evidence>
<dbReference type="Pfam" id="PF22468">
    <property type="entry name" value="ACT_9"/>
    <property type="match status" value="1"/>
</dbReference>
<feature type="binding site" evidence="14">
    <location>
        <begin position="30"/>
        <end position="33"/>
    </location>
    <ligand>
        <name>ATP</name>
        <dbReference type="ChEBI" id="CHEBI:30616"/>
    </ligand>
</feature>
<evidence type="ECO:0000256" key="2">
    <source>
        <dbReference type="ARBA" id="ARBA00004766"/>
    </source>
</evidence>
<dbReference type="PROSITE" id="PS00324">
    <property type="entry name" value="ASPARTOKINASE"/>
    <property type="match status" value="1"/>
</dbReference>
<feature type="binding site" evidence="14">
    <location>
        <position position="70"/>
    </location>
    <ligand>
        <name>substrate</name>
    </ligand>
</feature>
<dbReference type="Gene3D" id="3.30.2130.10">
    <property type="entry name" value="VC0802-like"/>
    <property type="match status" value="1"/>
</dbReference>
<keyword evidence="8 14" id="KW-0547">Nucleotide-binding</keyword>
<evidence type="ECO:0000313" key="19">
    <source>
        <dbReference type="Proteomes" id="UP000183952"/>
    </source>
</evidence>
<dbReference type="CDD" id="cd04891">
    <property type="entry name" value="ACT_AK-LysC-DapG-like_1"/>
    <property type="match status" value="1"/>
</dbReference>
<dbReference type="GO" id="GO:0009090">
    <property type="term" value="P:homoserine biosynthetic process"/>
    <property type="evidence" value="ECO:0007669"/>
    <property type="project" value="TreeGrafter"/>
</dbReference>
<dbReference type="Proteomes" id="UP000183952">
    <property type="component" value="Unassembled WGS sequence"/>
</dbReference>
<evidence type="ECO:0000259" key="17">
    <source>
        <dbReference type="PROSITE" id="PS51671"/>
    </source>
</evidence>
<dbReference type="PIRSF" id="PIRSF000726">
    <property type="entry name" value="Asp_kin"/>
    <property type="match status" value="1"/>
</dbReference>
<dbReference type="InterPro" id="IPR005260">
    <property type="entry name" value="Asp_kin_monofn"/>
</dbReference>
<gene>
    <name evidence="18" type="ORF">SAMN02745248_02060</name>
</gene>
<dbReference type="PANTHER" id="PTHR21499:SF3">
    <property type="entry name" value="ASPARTOKINASE"/>
    <property type="match status" value="1"/>
</dbReference>
<comment type="function">
    <text evidence="1">Catalyzes the phosphorylation of the beta-carboxyl group of aspartic acid with ATP to yield 4-phospho-L-aspartate, which is involved in the branched biosynthetic pathway leading to the biosynthesis of amino acids threonine, isoleucine and methionine.</text>
</comment>
<dbReference type="Gene3D" id="3.40.1160.10">
    <property type="entry name" value="Acetylglutamate kinase-like"/>
    <property type="match status" value="1"/>
</dbReference>
<proteinExistence type="inferred from homology"/>
<evidence type="ECO:0000256" key="13">
    <source>
        <dbReference type="ARBA" id="ARBA00047872"/>
    </source>
</evidence>
<reference evidence="18 19" key="1">
    <citation type="submission" date="2016-11" db="EMBL/GenBank/DDBJ databases">
        <authorList>
            <person name="Jaros S."/>
            <person name="Januszkiewicz K."/>
            <person name="Wedrychowicz H."/>
        </authorList>
    </citation>
    <scope>NUCLEOTIDE SEQUENCE [LARGE SCALE GENOMIC DNA]</scope>
    <source>
        <strain evidence="18 19">DSM 3090</strain>
    </source>
</reference>
<dbReference type="SUPFAM" id="SSF53633">
    <property type="entry name" value="Carbamate kinase-like"/>
    <property type="match status" value="1"/>
</dbReference>